<protein>
    <submittedName>
        <fullName evidence="1">Beta-3-deoxy-D-manno-oct-2-ulosonic acid transferase</fullName>
    </submittedName>
</protein>
<keyword evidence="1" id="KW-0808">Transferase</keyword>
<keyword evidence="2" id="KW-1185">Reference proteome</keyword>
<reference evidence="2" key="1">
    <citation type="submission" date="2018-05" db="EMBL/GenBank/DDBJ databases">
        <title>Ignatzschineria dubaiensis sp. nov., isolated from necrotic foot tissues of dromedaries (Camelus dromedarius) and associated maggots in Dubai, United Arab Emirates.</title>
        <authorList>
            <person name="Tsang C.C."/>
            <person name="Tang J.Y.M."/>
            <person name="Fong J.Y.H."/>
            <person name="Kinne J."/>
            <person name="Lee H.H."/>
            <person name="Joseph M."/>
            <person name="Jose S."/>
            <person name="Schuster R.K."/>
            <person name="Tang Y."/>
            <person name="Sivakumar S."/>
            <person name="Chen J.H.K."/>
            <person name="Teng J.L.L."/>
            <person name="Lau S.K.P."/>
            <person name="Wernery U."/>
            <person name="Woo P.C.Y."/>
        </authorList>
    </citation>
    <scope>NUCLEOTIDE SEQUENCE [LARGE SCALE GENOMIC DNA]</scope>
    <source>
        <strain evidence="2">UAE-HKU58</strain>
    </source>
</reference>
<accession>A0ABX5L0J8</accession>
<organism evidence="1 2">
    <name type="scientific">Ignatzschineria cameli</name>
    <dbReference type="NCBI Taxonomy" id="2182793"/>
    <lineage>
        <taxon>Bacteria</taxon>
        <taxon>Pseudomonadati</taxon>
        <taxon>Pseudomonadota</taxon>
        <taxon>Gammaproteobacteria</taxon>
        <taxon>Cardiobacteriales</taxon>
        <taxon>Ignatzschineriaceae</taxon>
        <taxon>Ignatzschineria</taxon>
    </lineage>
</organism>
<evidence type="ECO:0000313" key="1">
    <source>
        <dbReference type="EMBL" id="PWD92956.1"/>
    </source>
</evidence>
<proteinExistence type="predicted"/>
<dbReference type="GO" id="GO:0016740">
    <property type="term" value="F:transferase activity"/>
    <property type="evidence" value="ECO:0007669"/>
    <property type="project" value="UniProtKB-KW"/>
</dbReference>
<comment type="caution">
    <text evidence="1">The sequence shown here is derived from an EMBL/GenBank/DDBJ whole genome shotgun (WGS) entry which is preliminary data.</text>
</comment>
<dbReference type="InterPro" id="IPR007833">
    <property type="entry name" value="Capsule_polysaccharide_synth"/>
</dbReference>
<sequence length="686" mass="77561">MIITTSSGLKRKRALLDALLDTTTGDIVVGWGNKANTEKARRYAEKHRLPYLTLEDGFLRSMGLGVSGDAPLSIVVDDLGIYYDAAKPSRLETLILAQEDLLPRLPEGERALRLVIEHQLTKYNHLLATWPAHLPFDAGKKQVLVIDQTFGDLSLQYGGVTPETFQEMLSTAKAENPDAVIWVKIHPDVLAGKKQGHFTAMMPELQADIQVRLLAEDLHPHALLARMDRVYVATSQMGFEALMLGKEVITFGLPWYAGWDLTEDRHPLVQMPTFKSRRRHATLLELFTASYLQYCRYLNPYTGKRGTIFDVIDYLIMMKRREALLAGEIWVVGLSFWKRQIIRPFIQSYRNQLRYFRTEKALREAYAALPESARSNIRLLIWGKQFPDLVSWAEQEEIAILRMEDGFIRSVGLGSNLVPPRSLVLDDRGIYFDASQPSRLEALLTNTIFSAELLAEAEALQRDLVAFKVGKYNVGDRTAQIPRIKNRPILLVPGQVEDDASIQTGTRDINTNLGLLQAVRRQNPESYIVYKPHPDVVSGNRLGHVDEALARQYADLVMAEGDIIAMIEQCDELHTMTSLSGFEALLRGKKVVCYGIPFYANWGLTEDHYTLTGRRGRKLTLSELIAGTLILYPTYLNINTGKITNATTTLQALVTERSKQKSTKLKTTYLGRKWQQLKGLIRTMGW</sequence>
<gene>
    <name evidence="1" type="ORF">DC078_03820</name>
</gene>
<name>A0ABX5L0J8_9GAMM</name>
<dbReference type="RefSeq" id="WP_109201281.1">
    <property type="nucleotide sequence ID" value="NZ_QEWS01000012.1"/>
</dbReference>
<dbReference type="Proteomes" id="UP000245217">
    <property type="component" value="Unassembled WGS sequence"/>
</dbReference>
<dbReference type="Pfam" id="PF05159">
    <property type="entry name" value="Capsule_synth"/>
    <property type="match status" value="3"/>
</dbReference>
<evidence type="ECO:0000313" key="2">
    <source>
        <dbReference type="Proteomes" id="UP000245217"/>
    </source>
</evidence>
<dbReference type="CDD" id="cd16440">
    <property type="entry name" value="beta_Kdo_transferase_KpsC_1"/>
    <property type="match status" value="1"/>
</dbReference>
<dbReference type="CDD" id="cd16439">
    <property type="entry name" value="beta_Kdo_transferase_KpsC_2"/>
    <property type="match status" value="1"/>
</dbReference>
<dbReference type="EMBL" id="QEWV01000003">
    <property type="protein sequence ID" value="PWD92956.1"/>
    <property type="molecule type" value="Genomic_DNA"/>
</dbReference>